<dbReference type="Proteomes" id="UP000825799">
    <property type="component" value="Chromosome"/>
</dbReference>
<reference evidence="1 2" key="1">
    <citation type="submission" date="2021-08" db="EMBL/GenBank/DDBJ databases">
        <title>Devosia salina sp. nov., isolated from the South China Sea sediment.</title>
        <authorList>
            <person name="Zhou Z."/>
        </authorList>
    </citation>
    <scope>NUCLEOTIDE SEQUENCE [LARGE SCALE GENOMIC DNA]</scope>
    <source>
        <strain evidence="1 2">SCS-3</strain>
    </source>
</reference>
<evidence type="ECO:0000313" key="2">
    <source>
        <dbReference type="Proteomes" id="UP000825799"/>
    </source>
</evidence>
<gene>
    <name evidence="1" type="ORF">K1X15_18395</name>
</gene>
<protein>
    <submittedName>
        <fullName evidence="1">Uncharacterized protein</fullName>
    </submittedName>
</protein>
<evidence type="ECO:0000313" key="1">
    <source>
        <dbReference type="EMBL" id="QYO76534.1"/>
    </source>
</evidence>
<keyword evidence="2" id="KW-1185">Reference proteome</keyword>
<name>A0ABX8WEN9_9HYPH</name>
<organism evidence="1 2">
    <name type="scientific">Devosia salina</name>
    <dbReference type="NCBI Taxonomy" id="2860336"/>
    <lineage>
        <taxon>Bacteria</taxon>
        <taxon>Pseudomonadati</taxon>
        <taxon>Pseudomonadota</taxon>
        <taxon>Alphaproteobacteria</taxon>
        <taxon>Hyphomicrobiales</taxon>
        <taxon>Devosiaceae</taxon>
        <taxon>Devosia</taxon>
    </lineage>
</organism>
<sequence length="180" mass="19772">MLTPLPLQLEVITFDIRQAINAKLYYPALLVTLTLPEICAGLTLDKSQFVKQKQYVEFVDSYTRPEELGLDGISCYQLRGGLVHRADLRAHPYFGGTHVIFTTPESRGSTHGFSIAVADKSAAMFDLVMMSNAMIEGARRWYGDNSSNQKVAENLAFLIRSCPNGLPPFVAGFPVVASGV</sequence>
<proteinExistence type="predicted"/>
<dbReference type="RefSeq" id="WP_220305022.1">
    <property type="nucleotide sequence ID" value="NZ_CP080590.1"/>
</dbReference>
<accession>A0ABX8WEN9</accession>
<dbReference type="EMBL" id="CP080590">
    <property type="protein sequence ID" value="QYO76534.1"/>
    <property type="molecule type" value="Genomic_DNA"/>
</dbReference>